<organism evidence="2 3">
    <name type="scientific">Dyadobacter soli</name>
    <dbReference type="NCBI Taxonomy" id="659014"/>
    <lineage>
        <taxon>Bacteria</taxon>
        <taxon>Pseudomonadati</taxon>
        <taxon>Bacteroidota</taxon>
        <taxon>Cytophagia</taxon>
        <taxon>Cytophagales</taxon>
        <taxon>Spirosomataceae</taxon>
        <taxon>Dyadobacter</taxon>
    </lineage>
</organism>
<evidence type="ECO:0000313" key="3">
    <source>
        <dbReference type="Proteomes" id="UP000198748"/>
    </source>
</evidence>
<dbReference type="PANTHER" id="PTHR24422">
    <property type="entry name" value="CHEMOTAXIS PROTEIN METHYLTRANSFERASE"/>
    <property type="match status" value="1"/>
</dbReference>
<dbReference type="SUPFAM" id="SSF47757">
    <property type="entry name" value="Chemotaxis receptor methyltransferase CheR, N-terminal domain"/>
    <property type="match status" value="1"/>
</dbReference>
<dbReference type="SMART" id="SM00138">
    <property type="entry name" value="MeTrc"/>
    <property type="match status" value="1"/>
</dbReference>
<evidence type="ECO:0000313" key="2">
    <source>
        <dbReference type="EMBL" id="SDH21578.1"/>
    </source>
</evidence>
<dbReference type="AlphaFoldDB" id="A0A1G8AKX0"/>
<keyword evidence="2" id="KW-0808">Transferase</keyword>
<dbReference type="InterPro" id="IPR000780">
    <property type="entry name" value="CheR_MeTrfase"/>
</dbReference>
<dbReference type="Pfam" id="PF03705">
    <property type="entry name" value="CheR_N"/>
    <property type="match status" value="1"/>
</dbReference>
<dbReference type="InterPro" id="IPR029063">
    <property type="entry name" value="SAM-dependent_MTases_sf"/>
</dbReference>
<sequence>MIEEEDIDLLLSDLFDLYGYDFTRYSRASLKRRVVRLCSLDKFPSFAELRYRVRNDPTYLKRFVEEVTVNVTEMFRDPAFYQSLREEVLPVLGTKPFIRIWHAGCSTGEEVYSMAILLKEANLLRRSLLYATDLNPSVLEKVRKGIFPLALMKQYSESYIASGGAQDFSSYYTAQYGQAKFNNELSEKIIISTHNLVSDSSFNEFDLILCRNVLIYFDKDLQDRVLKLFDASLGALGYLALGTKETLKFSAVQNKFKQLNREKIWKKII</sequence>
<accession>A0A1G8AKX0</accession>
<dbReference type="PANTHER" id="PTHR24422:SF8">
    <property type="entry name" value="CHEMOTAXIS PROTEIN"/>
    <property type="match status" value="1"/>
</dbReference>
<dbReference type="RefSeq" id="WP_090157544.1">
    <property type="nucleotide sequence ID" value="NZ_FNAN01000031.1"/>
</dbReference>
<dbReference type="Pfam" id="PF01739">
    <property type="entry name" value="CheR"/>
    <property type="match status" value="1"/>
</dbReference>
<dbReference type="OrthoDB" id="9816309at2"/>
<gene>
    <name evidence="2" type="ORF">SAMN04487996_13111</name>
</gene>
<dbReference type="InterPro" id="IPR050903">
    <property type="entry name" value="Bact_Chemotaxis_MeTrfase"/>
</dbReference>
<dbReference type="Gene3D" id="3.40.50.150">
    <property type="entry name" value="Vaccinia Virus protein VP39"/>
    <property type="match status" value="1"/>
</dbReference>
<dbReference type="Proteomes" id="UP000198748">
    <property type="component" value="Unassembled WGS sequence"/>
</dbReference>
<dbReference type="GO" id="GO:0008757">
    <property type="term" value="F:S-adenosylmethionine-dependent methyltransferase activity"/>
    <property type="evidence" value="ECO:0007669"/>
    <property type="project" value="InterPro"/>
</dbReference>
<dbReference type="PROSITE" id="PS50123">
    <property type="entry name" value="CHER"/>
    <property type="match status" value="1"/>
</dbReference>
<dbReference type="STRING" id="659014.SAMN04487996_13111"/>
<dbReference type="GO" id="GO:0032259">
    <property type="term" value="P:methylation"/>
    <property type="evidence" value="ECO:0007669"/>
    <property type="project" value="UniProtKB-KW"/>
</dbReference>
<dbReference type="EMBL" id="FNAN01000031">
    <property type="protein sequence ID" value="SDH21578.1"/>
    <property type="molecule type" value="Genomic_DNA"/>
</dbReference>
<evidence type="ECO:0000259" key="1">
    <source>
        <dbReference type="PROSITE" id="PS50123"/>
    </source>
</evidence>
<keyword evidence="2" id="KW-0489">Methyltransferase</keyword>
<protein>
    <submittedName>
        <fullName evidence="2">Chemotaxis protein methyltransferase CheR</fullName>
    </submittedName>
</protein>
<feature type="domain" description="CheR-type methyltransferase" evidence="1">
    <location>
        <begin position="1"/>
        <end position="247"/>
    </location>
</feature>
<reference evidence="3" key="1">
    <citation type="submission" date="2016-10" db="EMBL/GenBank/DDBJ databases">
        <authorList>
            <person name="Varghese N."/>
            <person name="Submissions S."/>
        </authorList>
    </citation>
    <scope>NUCLEOTIDE SEQUENCE [LARGE SCALE GENOMIC DNA]</scope>
    <source>
        <strain evidence="3">DSM 25329</strain>
    </source>
</reference>
<proteinExistence type="predicted"/>
<dbReference type="InterPro" id="IPR022642">
    <property type="entry name" value="CheR_C"/>
</dbReference>
<dbReference type="SUPFAM" id="SSF53335">
    <property type="entry name" value="S-adenosyl-L-methionine-dependent methyltransferases"/>
    <property type="match status" value="1"/>
</dbReference>
<dbReference type="InterPro" id="IPR022641">
    <property type="entry name" value="CheR_N"/>
</dbReference>
<keyword evidence="3" id="KW-1185">Reference proteome</keyword>
<dbReference type="PRINTS" id="PR00996">
    <property type="entry name" value="CHERMTFRASE"/>
</dbReference>
<name>A0A1G8AKX0_9BACT</name>